<sequence>MSFLFDKVDEFNVKLQSIVQKVNDNDIRHNAYENKMSFIEREINILKGKINISEQVKLANNLHISGAPKTKNENLKLVVFTLAKIVNVEVKEENLNKIYRIRNKDENNSRIIIELNDNEVKNTLLCAIKSRFKTKTPILVKKMHKSFPENHIYVNEQLSVVNRKMFWLAKQISKKYNIDYVWENGSGVFLEKI</sequence>
<evidence type="ECO:0000313" key="1">
    <source>
        <dbReference type="EMBL" id="VVC36151.1"/>
    </source>
</evidence>
<dbReference type="Proteomes" id="UP000325440">
    <property type="component" value="Unassembled WGS sequence"/>
</dbReference>
<evidence type="ECO:0000313" key="2">
    <source>
        <dbReference type="Proteomes" id="UP000325440"/>
    </source>
</evidence>
<dbReference type="AlphaFoldDB" id="A0A5E4MX27"/>
<proteinExistence type="predicted"/>
<name>A0A5E4MX27_9HEMI</name>
<dbReference type="EMBL" id="CABPRJ010001431">
    <property type="protein sequence ID" value="VVC36151.1"/>
    <property type="molecule type" value="Genomic_DNA"/>
</dbReference>
<gene>
    <name evidence="1" type="ORF">CINCED_3A002300</name>
</gene>
<accession>A0A5E4MX27</accession>
<dbReference type="OrthoDB" id="6625804at2759"/>
<reference evidence="1 2" key="1">
    <citation type="submission" date="2019-08" db="EMBL/GenBank/DDBJ databases">
        <authorList>
            <person name="Alioto T."/>
            <person name="Alioto T."/>
            <person name="Gomez Garrido J."/>
        </authorList>
    </citation>
    <scope>NUCLEOTIDE SEQUENCE [LARGE SCALE GENOMIC DNA]</scope>
</reference>
<organism evidence="1 2">
    <name type="scientific">Cinara cedri</name>
    <dbReference type="NCBI Taxonomy" id="506608"/>
    <lineage>
        <taxon>Eukaryota</taxon>
        <taxon>Metazoa</taxon>
        <taxon>Ecdysozoa</taxon>
        <taxon>Arthropoda</taxon>
        <taxon>Hexapoda</taxon>
        <taxon>Insecta</taxon>
        <taxon>Pterygota</taxon>
        <taxon>Neoptera</taxon>
        <taxon>Paraneoptera</taxon>
        <taxon>Hemiptera</taxon>
        <taxon>Sternorrhyncha</taxon>
        <taxon>Aphidomorpha</taxon>
        <taxon>Aphidoidea</taxon>
        <taxon>Aphididae</taxon>
        <taxon>Lachninae</taxon>
        <taxon>Cinara</taxon>
    </lineage>
</organism>
<protein>
    <submittedName>
        <fullName evidence="1">Uncharacterized protein</fullName>
    </submittedName>
</protein>
<keyword evidence="2" id="KW-1185">Reference proteome</keyword>